<dbReference type="PANTHER" id="PTHR12111:SF2">
    <property type="entry name" value="SPLICING FACTOR YJU2B-RELATED"/>
    <property type="match status" value="1"/>
</dbReference>
<dbReference type="Pfam" id="PF04502">
    <property type="entry name" value="Saf4_Yju2"/>
    <property type="match status" value="1"/>
</dbReference>
<dbReference type="EMBL" id="CP151502">
    <property type="protein sequence ID" value="WZN60311.1"/>
    <property type="molecule type" value="Genomic_DNA"/>
</dbReference>
<keyword evidence="4" id="KW-1185">Reference proteome</keyword>
<evidence type="ECO:0000313" key="4">
    <source>
        <dbReference type="Proteomes" id="UP001472866"/>
    </source>
</evidence>
<dbReference type="AlphaFoldDB" id="A0AAX4P2P4"/>
<organism evidence="3 4">
    <name type="scientific">Chloropicon roscoffensis</name>
    <dbReference type="NCBI Taxonomy" id="1461544"/>
    <lineage>
        <taxon>Eukaryota</taxon>
        <taxon>Viridiplantae</taxon>
        <taxon>Chlorophyta</taxon>
        <taxon>Chloropicophyceae</taxon>
        <taxon>Chloropicales</taxon>
        <taxon>Chloropicaceae</taxon>
        <taxon>Chloropicon</taxon>
    </lineage>
</organism>
<feature type="region of interest" description="Disordered" evidence="2">
    <location>
        <begin position="219"/>
        <end position="262"/>
    </location>
</feature>
<protein>
    <submittedName>
        <fullName evidence="3">DUF572 domain-containing protein</fullName>
    </submittedName>
</protein>
<name>A0AAX4P2P4_9CHLO</name>
<dbReference type="Proteomes" id="UP001472866">
    <property type="component" value="Chromosome 02"/>
</dbReference>
<sequence length="262" mass="29274">MSSLAAVGADGYYYPPDYDGNKHRSLRGYNKVQSTRKLKTQKKEKASLVVRFEMPYNVSCCGCGKTIAKGVRFNAEKRQHGAYYTTKIWTFRMKTPCCKSVMEIRTDPKNTDYIVVEGAKRMAAAEDRGEGSAVIDLASEDARASSSDAIEALERSQQRRSAAARDESETARLMHRSAANARDDYAANRSLRAENRRRRKRETALAAEGEALGLRGGVRLLEPREDEPGAGSFALLRSRRRTAQAGKEASRKRTRIHSQSIF</sequence>
<accession>A0AAX4P2P4</accession>
<evidence type="ECO:0000313" key="3">
    <source>
        <dbReference type="EMBL" id="WZN60311.1"/>
    </source>
</evidence>
<evidence type="ECO:0000256" key="1">
    <source>
        <dbReference type="ARBA" id="ARBA00005595"/>
    </source>
</evidence>
<feature type="compositionally biased region" description="Basic and acidic residues" evidence="2">
    <location>
        <begin position="181"/>
        <end position="194"/>
    </location>
</feature>
<dbReference type="GO" id="GO:0071014">
    <property type="term" value="C:post-mRNA release spliceosomal complex"/>
    <property type="evidence" value="ECO:0007669"/>
    <property type="project" value="TreeGrafter"/>
</dbReference>
<evidence type="ECO:0000256" key="2">
    <source>
        <dbReference type="SAM" id="MobiDB-lite"/>
    </source>
</evidence>
<reference evidence="3 4" key="1">
    <citation type="submission" date="2024-03" db="EMBL/GenBank/DDBJ databases">
        <title>Complete genome sequence of the green alga Chloropicon roscoffensis RCC1871.</title>
        <authorList>
            <person name="Lemieux C."/>
            <person name="Pombert J.-F."/>
            <person name="Otis C."/>
            <person name="Turmel M."/>
        </authorList>
    </citation>
    <scope>NUCLEOTIDE SEQUENCE [LARGE SCALE GENOMIC DNA]</scope>
    <source>
        <strain evidence="3 4">RCC1871</strain>
    </source>
</reference>
<comment type="similarity">
    <text evidence="1">Belongs to the CWC16 family.</text>
</comment>
<feature type="compositionally biased region" description="Basic and acidic residues" evidence="2">
    <location>
        <begin position="152"/>
        <end position="172"/>
    </location>
</feature>
<feature type="region of interest" description="Disordered" evidence="2">
    <location>
        <begin position="146"/>
        <end position="204"/>
    </location>
</feature>
<dbReference type="InterPro" id="IPR007590">
    <property type="entry name" value="Saf4/Yju2"/>
</dbReference>
<dbReference type="GO" id="GO:0000398">
    <property type="term" value="P:mRNA splicing, via spliceosome"/>
    <property type="evidence" value="ECO:0007669"/>
    <property type="project" value="InterPro"/>
</dbReference>
<proteinExistence type="inferred from homology"/>
<dbReference type="PANTHER" id="PTHR12111">
    <property type="entry name" value="SPLICING FACTOR YJU2"/>
    <property type="match status" value="1"/>
</dbReference>
<gene>
    <name evidence="3" type="ORF">HKI87_02g18400</name>
</gene>
<dbReference type="GO" id="GO:0005684">
    <property type="term" value="C:U2-type spliceosomal complex"/>
    <property type="evidence" value="ECO:0007669"/>
    <property type="project" value="TreeGrafter"/>
</dbReference>